<dbReference type="Proteomes" id="UP000504635">
    <property type="component" value="Unplaced"/>
</dbReference>
<sequence length="168" mass="19783">MGLEDKQVQHNFDYDTEVFKENVYYCITYITHKCPPMQEFFTKWIELSCRQKALLNYNAFYILENPEMSIFSSIIKGVNYWNNVQDTEGACGYNKNPFEFRLGKEEESHILQVVADANRILRTVRRKAVLCKEIDNYNFCYQSNKVVFLQKLGEVGDINNSTNSWSKL</sequence>
<gene>
    <name evidence="2" type="primary">LOC115877478</name>
</gene>
<dbReference type="GeneID" id="115877478"/>
<organism evidence="1 2">
    <name type="scientific">Sitophilus oryzae</name>
    <name type="common">Rice weevil</name>
    <name type="synonym">Curculio oryzae</name>
    <dbReference type="NCBI Taxonomy" id="7048"/>
    <lineage>
        <taxon>Eukaryota</taxon>
        <taxon>Metazoa</taxon>
        <taxon>Ecdysozoa</taxon>
        <taxon>Arthropoda</taxon>
        <taxon>Hexapoda</taxon>
        <taxon>Insecta</taxon>
        <taxon>Pterygota</taxon>
        <taxon>Neoptera</taxon>
        <taxon>Endopterygota</taxon>
        <taxon>Coleoptera</taxon>
        <taxon>Polyphaga</taxon>
        <taxon>Cucujiformia</taxon>
        <taxon>Curculionidae</taxon>
        <taxon>Dryophthorinae</taxon>
        <taxon>Sitophilus</taxon>
    </lineage>
</organism>
<dbReference type="KEGG" id="soy:115877478"/>
<name>A0A6J2XFH4_SITOR</name>
<reference evidence="2" key="1">
    <citation type="submission" date="2025-08" db="UniProtKB">
        <authorList>
            <consortium name="RefSeq"/>
        </authorList>
    </citation>
    <scope>IDENTIFICATION</scope>
    <source>
        <tissue evidence="2">Gonads</tissue>
    </source>
</reference>
<dbReference type="RefSeq" id="XP_030749494.1">
    <property type="nucleotide sequence ID" value="XM_030893634.1"/>
</dbReference>
<dbReference type="InParanoid" id="A0A6J2XFH4"/>
<dbReference type="OrthoDB" id="7572059at2759"/>
<protein>
    <submittedName>
        <fullName evidence="2">Uncharacterized protein LOC115877478</fullName>
    </submittedName>
</protein>
<accession>A0A6J2XFH4</accession>
<keyword evidence="1" id="KW-1185">Reference proteome</keyword>
<proteinExistence type="predicted"/>
<dbReference type="AlphaFoldDB" id="A0A6J2XFH4"/>
<evidence type="ECO:0000313" key="1">
    <source>
        <dbReference type="Proteomes" id="UP000504635"/>
    </source>
</evidence>
<evidence type="ECO:0000313" key="2">
    <source>
        <dbReference type="RefSeq" id="XP_030749494.1"/>
    </source>
</evidence>